<keyword evidence="9" id="KW-1185">Reference proteome</keyword>
<name>A0ABV2QU61_9HYPH</name>
<feature type="domain" description="Outer membrane protein beta-barrel" evidence="7">
    <location>
        <begin position="26"/>
        <end position="253"/>
    </location>
</feature>
<evidence type="ECO:0000256" key="2">
    <source>
        <dbReference type="ARBA" id="ARBA00022729"/>
    </source>
</evidence>
<dbReference type="InterPro" id="IPR051692">
    <property type="entry name" value="OMP-like"/>
</dbReference>
<evidence type="ECO:0000313" key="9">
    <source>
        <dbReference type="Proteomes" id="UP001549321"/>
    </source>
</evidence>
<comment type="subcellular location">
    <subcellularLocation>
        <location evidence="1">Cell outer membrane</location>
    </subcellularLocation>
</comment>
<feature type="signal peptide" evidence="6">
    <location>
        <begin position="1"/>
        <end position="24"/>
    </location>
</feature>
<keyword evidence="4" id="KW-0998">Cell outer membrane</keyword>
<dbReference type="PANTHER" id="PTHR34001">
    <property type="entry name" value="BLL7405 PROTEIN"/>
    <property type="match status" value="1"/>
</dbReference>
<keyword evidence="3" id="KW-0472">Membrane</keyword>
<evidence type="ECO:0000256" key="4">
    <source>
        <dbReference type="ARBA" id="ARBA00023237"/>
    </source>
</evidence>
<dbReference type="RefSeq" id="WP_354548470.1">
    <property type="nucleotide sequence ID" value="NZ_JBEPSM010000001.1"/>
</dbReference>
<evidence type="ECO:0000259" key="7">
    <source>
        <dbReference type="Pfam" id="PF13505"/>
    </source>
</evidence>
<dbReference type="InterPro" id="IPR011250">
    <property type="entry name" value="OMP/PagP_B-barrel"/>
</dbReference>
<comment type="similarity">
    <text evidence="5">Belongs to the Omp25/RopB family.</text>
</comment>
<dbReference type="PANTHER" id="PTHR34001:SF3">
    <property type="entry name" value="BLL7405 PROTEIN"/>
    <property type="match status" value="1"/>
</dbReference>
<accession>A0ABV2QU61</accession>
<reference evidence="8 9" key="1">
    <citation type="submission" date="2024-06" db="EMBL/GenBank/DDBJ databases">
        <title>Sorghum-associated microbial communities from plants grown in Nebraska, USA.</title>
        <authorList>
            <person name="Schachtman D."/>
        </authorList>
    </citation>
    <scope>NUCLEOTIDE SEQUENCE [LARGE SCALE GENOMIC DNA]</scope>
    <source>
        <strain evidence="8 9">3207</strain>
    </source>
</reference>
<feature type="chain" id="PRO_5046357370" evidence="6">
    <location>
        <begin position="25"/>
        <end position="253"/>
    </location>
</feature>
<evidence type="ECO:0000256" key="5">
    <source>
        <dbReference type="ARBA" id="ARBA00038306"/>
    </source>
</evidence>
<dbReference type="Pfam" id="PF13505">
    <property type="entry name" value="OMP_b-brl"/>
    <property type="match status" value="1"/>
</dbReference>
<dbReference type="Proteomes" id="UP001549321">
    <property type="component" value="Unassembled WGS sequence"/>
</dbReference>
<dbReference type="InterPro" id="IPR027385">
    <property type="entry name" value="Beta-barrel_OMP"/>
</dbReference>
<proteinExistence type="inferred from homology"/>
<organism evidence="8 9">
    <name type="scientific">Kaistia defluvii</name>
    <dbReference type="NCBI Taxonomy" id="410841"/>
    <lineage>
        <taxon>Bacteria</taxon>
        <taxon>Pseudomonadati</taxon>
        <taxon>Pseudomonadota</taxon>
        <taxon>Alphaproteobacteria</taxon>
        <taxon>Hyphomicrobiales</taxon>
        <taxon>Kaistiaceae</taxon>
        <taxon>Kaistia</taxon>
    </lineage>
</organism>
<evidence type="ECO:0000256" key="1">
    <source>
        <dbReference type="ARBA" id="ARBA00004442"/>
    </source>
</evidence>
<evidence type="ECO:0000313" key="8">
    <source>
        <dbReference type="EMBL" id="MET4632565.1"/>
    </source>
</evidence>
<dbReference type="Gene3D" id="2.40.160.20">
    <property type="match status" value="1"/>
</dbReference>
<keyword evidence="2 6" id="KW-0732">Signal</keyword>
<evidence type="ECO:0000256" key="3">
    <source>
        <dbReference type="ARBA" id="ARBA00023136"/>
    </source>
</evidence>
<dbReference type="SUPFAM" id="SSF56925">
    <property type="entry name" value="OMPA-like"/>
    <property type="match status" value="1"/>
</dbReference>
<gene>
    <name evidence="8" type="ORF">ABIE08_000478</name>
</gene>
<sequence>MKHSLLTATAAASVLALGLGGARAADLTYEPAPVVVAPAAFNWSGFYAGVHAGYAWGSEDDNQSSLFGDPPTPQILTDSIADSFDMDGFIGGVHAGYNWQMDQFVFGVEGDLDYANLKGSEGYAGYVTNFGGDFVTGELQMESQWQASLRARAGYAFDNFLVYGTGGIAFADGKMSSNGYNEDLGASFSSDDSNTHVGWTAGVGAEYAFSPNWIARAELRYSDFGHKTYQLLEGPVDADFTQTAVTVGLSYKF</sequence>
<protein>
    <submittedName>
        <fullName evidence="8">Outer membrane immunogenic protein</fullName>
    </submittedName>
</protein>
<comment type="caution">
    <text evidence="8">The sequence shown here is derived from an EMBL/GenBank/DDBJ whole genome shotgun (WGS) entry which is preliminary data.</text>
</comment>
<dbReference type="EMBL" id="JBEPSM010000001">
    <property type="protein sequence ID" value="MET4632565.1"/>
    <property type="molecule type" value="Genomic_DNA"/>
</dbReference>
<evidence type="ECO:0000256" key="6">
    <source>
        <dbReference type="SAM" id="SignalP"/>
    </source>
</evidence>